<sequence length="455" mass="52262">MAMNLNMIKKILTNVPYSIGKPVSYIPFSIRPGVARSYLSATKDCYVFKSMSQEEKKEFIFNRVRNIACYAFANTKIYKEIYKNVGFDPFTIDSFDDIKRIPILDKSTLQTYGLDSRSAEVNSRALVNTGGSSGQPLEFYIQSSAVGHEWAHMHEAWRNIGFRFSDLKVMFVGRSMVRDIVDYDAGRHSLVVDTYKPWHVIVGPLKKKVFRLRPKFLHGYPSAIFDFLLWVVDNDPDLFSYFRERLVGLILSSEFPSSALRQKVEHLYGLKSLSFYGHTERCVLATEKNEHYRFHPFQTYGFAEAVDFDDGCHLVGTSYYNYASPLVRYDTSDLILPETEDGILSSFSIESGRVGEYVLDRSGQKVFLTALIFGRHHEAFNYVTHVQVFQPRNGLVLVLISHRAGNLGRKIKDLFDFSNVDMDFEFYEGEEPIKTMSGKVPLLVKDMVYENFAKI</sequence>
<dbReference type="InterPro" id="IPR053158">
    <property type="entry name" value="CapK_Type1_Caps_Biosynth"/>
</dbReference>
<accession>A0A455WD44</accession>
<dbReference type="EMBL" id="AP019537">
    <property type="protein sequence ID" value="BBJ04625.1"/>
    <property type="molecule type" value="Genomic_DNA"/>
</dbReference>
<evidence type="ECO:0000313" key="1">
    <source>
        <dbReference type="EMBL" id="BBJ04625.1"/>
    </source>
</evidence>
<dbReference type="PANTHER" id="PTHR36932">
    <property type="entry name" value="CAPSULAR POLYSACCHARIDE BIOSYNTHESIS PROTEIN"/>
    <property type="match status" value="1"/>
</dbReference>
<proteinExistence type="predicted"/>
<dbReference type="Gene3D" id="3.40.50.12780">
    <property type="entry name" value="N-terminal domain of ligase-like"/>
    <property type="match status" value="1"/>
</dbReference>
<dbReference type="PANTHER" id="PTHR36932:SF1">
    <property type="entry name" value="CAPSULAR POLYSACCHARIDE BIOSYNTHESIS PROTEIN"/>
    <property type="match status" value="1"/>
</dbReference>
<evidence type="ECO:0008006" key="2">
    <source>
        <dbReference type="Google" id="ProtNLM"/>
    </source>
</evidence>
<reference evidence="1" key="1">
    <citation type="submission" date="2019-03" db="EMBL/GenBank/DDBJ databases">
        <title>Whole genome analysis of nitrate-reducing bacteria Marinobacter hydrocarbonoclasticus YB03.</title>
        <authorList>
            <person name="Azam A.H."/>
            <person name="Yuk S.R."/>
            <person name="Kamarisima K."/>
            <person name="Miyanaga K."/>
            <person name="Tanji Y."/>
        </authorList>
    </citation>
    <scope>NUCLEOTIDE SEQUENCE</scope>
    <source>
        <strain evidence="1">YB03</strain>
    </source>
</reference>
<gene>
    <name evidence="1" type="ORF">YBY_24740</name>
</gene>
<name>A0A455WD44_MARNT</name>
<dbReference type="AlphaFoldDB" id="A0A455WD44"/>
<dbReference type="InterPro" id="IPR042099">
    <property type="entry name" value="ANL_N_sf"/>
</dbReference>
<organism evidence="1">
    <name type="scientific">Marinobacter nauticus</name>
    <name type="common">Marinobacter hydrocarbonoclasticus</name>
    <name type="synonym">Marinobacter aquaeolei</name>
    <dbReference type="NCBI Taxonomy" id="2743"/>
    <lineage>
        <taxon>Bacteria</taxon>
        <taxon>Pseudomonadati</taxon>
        <taxon>Pseudomonadota</taxon>
        <taxon>Gammaproteobacteria</taxon>
        <taxon>Pseudomonadales</taxon>
        <taxon>Marinobacteraceae</taxon>
        <taxon>Marinobacter</taxon>
    </lineage>
</organism>
<protein>
    <recommendedName>
        <fullName evidence="2">Phenylacetate-CoA ligase</fullName>
    </recommendedName>
</protein>